<comment type="similarity">
    <text evidence="1">Belongs to the 'GDXG' lipolytic enzyme family.</text>
</comment>
<dbReference type="PROSITE" id="PS01173">
    <property type="entry name" value="LIPASE_GDXG_HIS"/>
    <property type="match status" value="1"/>
</dbReference>
<accession>A0A1S8CL65</accession>
<dbReference type="Pfam" id="PF07859">
    <property type="entry name" value="Abhydrolase_3"/>
    <property type="match status" value="1"/>
</dbReference>
<evidence type="ECO:0000313" key="4">
    <source>
        <dbReference type="EMBL" id="OMQ24439.1"/>
    </source>
</evidence>
<dbReference type="PANTHER" id="PTHR48081">
    <property type="entry name" value="AB HYDROLASE SUPERFAMILY PROTEIN C4A8.06C"/>
    <property type="match status" value="1"/>
</dbReference>
<evidence type="ECO:0000259" key="3">
    <source>
        <dbReference type="Pfam" id="PF07859"/>
    </source>
</evidence>
<dbReference type="InterPro" id="IPR002168">
    <property type="entry name" value="Lipase_GDXG_HIS_AS"/>
</dbReference>
<dbReference type="InterPro" id="IPR029058">
    <property type="entry name" value="AB_hydrolase_fold"/>
</dbReference>
<dbReference type="GO" id="GO:0016787">
    <property type="term" value="F:hydrolase activity"/>
    <property type="evidence" value="ECO:0007669"/>
    <property type="project" value="UniProtKB-KW"/>
</dbReference>
<feature type="domain" description="Alpha/beta hydrolase fold-3" evidence="3">
    <location>
        <begin position="90"/>
        <end position="296"/>
    </location>
</feature>
<reference evidence="4 5" key="1">
    <citation type="submission" date="2016-11" db="EMBL/GenBank/DDBJ databases">
        <title>Rahnella oryzae sp. nov., isolated from rice root.</title>
        <authorList>
            <person name="Zhang X.-X."/>
            <person name="Zhang J."/>
        </authorList>
    </citation>
    <scope>NUCLEOTIDE SEQUENCE [LARGE SCALE GENOMIC DNA]</scope>
    <source>
        <strain evidence="4 5">J11-6</strain>
    </source>
</reference>
<sequence length="324" mass="35708">MSKKTFDPSQPLAEQHTAAFLQALNTRVSKPMEHMKPKEARKVLEALQRSVEVPLRDVEIEEKVIRVAGNDLLLHIVRPPRVKGKLPAFMFFHGGGWVLGDFRTHERLVRDLVYSSGAVAVFVNYAPSPEAHYPGAIHQAYAATAWVAEFGEKINVDGTRLAVVGNSVGGNMAAVVSLLAKEQATPALRCQVLLWPVTHASFDTGSYHQFAEGHFLTRSMMKGFWDHYAPDKALRKEIHASPLNATLEQLKGLPPALIQTAELDVLRDEGEAYARMLNAAGVEVIATRYNGLIHDYGLLNPLAHVPAVHSALHQAGRALKHYLT</sequence>
<dbReference type="Proteomes" id="UP000216021">
    <property type="component" value="Unassembled WGS sequence"/>
</dbReference>
<evidence type="ECO:0000313" key="5">
    <source>
        <dbReference type="Proteomes" id="UP000216021"/>
    </source>
</evidence>
<dbReference type="STRING" id="2034155.BMI79_06270"/>
<dbReference type="OrthoDB" id="9806180at2"/>
<dbReference type="InterPro" id="IPR050300">
    <property type="entry name" value="GDXG_lipolytic_enzyme"/>
</dbReference>
<dbReference type="PANTHER" id="PTHR48081:SF8">
    <property type="entry name" value="ALPHA_BETA HYDROLASE FOLD-3 DOMAIN-CONTAINING PROTEIN-RELATED"/>
    <property type="match status" value="1"/>
</dbReference>
<protein>
    <submittedName>
        <fullName evidence="4">Alpha/beta hydrolase</fullName>
    </submittedName>
</protein>
<comment type="caution">
    <text evidence="4">The sequence shown here is derived from an EMBL/GenBank/DDBJ whole genome shotgun (WGS) entry which is preliminary data.</text>
</comment>
<dbReference type="AlphaFoldDB" id="A0A1S8CL65"/>
<dbReference type="EMBL" id="MOXD01000003">
    <property type="protein sequence ID" value="OMQ24439.1"/>
    <property type="molecule type" value="Genomic_DNA"/>
</dbReference>
<gene>
    <name evidence="4" type="ORF">BMI79_06270</name>
</gene>
<dbReference type="InterPro" id="IPR013094">
    <property type="entry name" value="AB_hydrolase_3"/>
</dbReference>
<dbReference type="RefSeq" id="WP_076941323.1">
    <property type="nucleotide sequence ID" value="NZ_MOXD01000003.1"/>
</dbReference>
<evidence type="ECO:0000256" key="1">
    <source>
        <dbReference type="ARBA" id="ARBA00010515"/>
    </source>
</evidence>
<keyword evidence="5" id="KW-1185">Reference proteome</keyword>
<dbReference type="SUPFAM" id="SSF53474">
    <property type="entry name" value="alpha/beta-Hydrolases"/>
    <property type="match status" value="1"/>
</dbReference>
<name>A0A1S8CL65_9GAMM</name>
<dbReference type="Gene3D" id="3.40.50.1820">
    <property type="entry name" value="alpha/beta hydrolase"/>
    <property type="match status" value="1"/>
</dbReference>
<keyword evidence="2 4" id="KW-0378">Hydrolase</keyword>
<organism evidence="4 5">
    <name type="scientific">Serratia oryzae</name>
    <dbReference type="NCBI Taxonomy" id="2034155"/>
    <lineage>
        <taxon>Bacteria</taxon>
        <taxon>Pseudomonadati</taxon>
        <taxon>Pseudomonadota</taxon>
        <taxon>Gammaproteobacteria</taxon>
        <taxon>Enterobacterales</taxon>
        <taxon>Yersiniaceae</taxon>
        <taxon>Serratia</taxon>
    </lineage>
</organism>
<proteinExistence type="inferred from homology"/>
<evidence type="ECO:0000256" key="2">
    <source>
        <dbReference type="ARBA" id="ARBA00022801"/>
    </source>
</evidence>